<name>V4RM87_9CAUL</name>
<feature type="chain" id="PRO_5004726742" description="PLAT domain-containing protein" evidence="1">
    <location>
        <begin position="21"/>
        <end position="350"/>
    </location>
</feature>
<protein>
    <recommendedName>
        <fullName evidence="2">PLAT domain-containing protein</fullName>
    </recommendedName>
</protein>
<evidence type="ECO:0000259" key="2">
    <source>
        <dbReference type="PROSITE" id="PS50095"/>
    </source>
</evidence>
<dbReference type="AlphaFoldDB" id="V4RM87"/>
<accession>V4RM87</accession>
<keyword evidence="4" id="KW-1185">Reference proteome</keyword>
<dbReference type="RefSeq" id="WP_018080976.1">
    <property type="nucleotide sequence ID" value="NZ_AQWM01000003.1"/>
</dbReference>
<sequence length="350" mass="37364">MRYPACLIVLAASLAFPALAQDNADIEALKAAVTQNADPDYHVLPLALEESGKMLQHFTQTKSTTRGSVTQSGTGTADYSLVYAQTEDGYRVTKTLLKFAISDVTDPAIKEGMKDPAAAKMMENLTSALSPLSYSADESLSPVLIEDWEGTKARVMKAVNDMAASVGASPQEAAQLKQAMNAVYGQLTPETATGMFLETDRMMALPHNIGLSLNKPITATSQIQMPLGGQPIDAQVSIALISWNDAGNTAHVSYDYAPTPESLKTYLTTFLPTFMKQAGAPAAAIAELETAMSSASPDDYMKITTHCDYDMAIDTGVVTKGVCDKIVAMNLMGEKGGSTERQVYSESFVD</sequence>
<evidence type="ECO:0000313" key="4">
    <source>
        <dbReference type="Proteomes" id="UP000017837"/>
    </source>
</evidence>
<dbReference type="InterPro" id="IPR001024">
    <property type="entry name" value="PLAT/LH2_dom"/>
</dbReference>
<dbReference type="OrthoDB" id="7172181at2"/>
<organism evidence="3 4">
    <name type="scientific">Asticcacaulis benevestitus DSM 16100 = ATCC BAA-896</name>
    <dbReference type="NCBI Taxonomy" id="1121022"/>
    <lineage>
        <taxon>Bacteria</taxon>
        <taxon>Pseudomonadati</taxon>
        <taxon>Pseudomonadota</taxon>
        <taxon>Alphaproteobacteria</taxon>
        <taxon>Caulobacterales</taxon>
        <taxon>Caulobacteraceae</taxon>
        <taxon>Asticcacaulis</taxon>
    </lineage>
</organism>
<proteinExistence type="predicted"/>
<dbReference type="EMBL" id="AWGB01000013">
    <property type="protein sequence ID" value="ESQ92393.1"/>
    <property type="molecule type" value="Genomic_DNA"/>
</dbReference>
<dbReference type="PATRIC" id="fig|1121022.4.peg.1696"/>
<comment type="caution">
    <text evidence="3">The sequence shown here is derived from an EMBL/GenBank/DDBJ whole genome shotgun (WGS) entry which is preliminary data.</text>
</comment>
<reference evidence="3 4" key="1">
    <citation type="journal article" date="2014" name="Nature">
        <title>Sequential evolution of bacterial morphology by co-option of a developmental regulator.</title>
        <authorList>
            <person name="Jiang C."/>
            <person name="Brown P.J."/>
            <person name="Ducret A."/>
            <person name="Brun Y.V."/>
        </authorList>
    </citation>
    <scope>NUCLEOTIDE SEQUENCE [LARGE SCALE GENOMIC DNA]</scope>
    <source>
        <strain evidence="3 4">DSM 16100</strain>
    </source>
</reference>
<dbReference type="STRING" id="1121022.GCA_000376105_01312"/>
<keyword evidence="1" id="KW-0732">Signal</keyword>
<feature type="signal peptide" evidence="1">
    <location>
        <begin position="1"/>
        <end position="20"/>
    </location>
</feature>
<dbReference type="PROSITE" id="PS50095">
    <property type="entry name" value="PLAT"/>
    <property type="match status" value="1"/>
</dbReference>
<dbReference type="Proteomes" id="UP000017837">
    <property type="component" value="Unassembled WGS sequence"/>
</dbReference>
<evidence type="ECO:0000256" key="1">
    <source>
        <dbReference type="SAM" id="SignalP"/>
    </source>
</evidence>
<gene>
    <name evidence="3" type="ORF">ABENE_08430</name>
</gene>
<evidence type="ECO:0000313" key="3">
    <source>
        <dbReference type="EMBL" id="ESQ92393.1"/>
    </source>
</evidence>
<feature type="domain" description="PLAT" evidence="2">
    <location>
        <begin position="307"/>
        <end position="350"/>
    </location>
</feature>